<evidence type="ECO:0000313" key="3">
    <source>
        <dbReference type="Proteomes" id="UP001190700"/>
    </source>
</evidence>
<dbReference type="AlphaFoldDB" id="A0AAE0FL26"/>
<dbReference type="EMBL" id="LGRX02016758">
    <property type="protein sequence ID" value="KAK3261657.1"/>
    <property type="molecule type" value="Genomic_DNA"/>
</dbReference>
<organism evidence="2 3">
    <name type="scientific">Cymbomonas tetramitiformis</name>
    <dbReference type="NCBI Taxonomy" id="36881"/>
    <lineage>
        <taxon>Eukaryota</taxon>
        <taxon>Viridiplantae</taxon>
        <taxon>Chlorophyta</taxon>
        <taxon>Pyramimonadophyceae</taxon>
        <taxon>Pyramimonadales</taxon>
        <taxon>Pyramimonadaceae</taxon>
        <taxon>Cymbomonas</taxon>
    </lineage>
</organism>
<reference evidence="2 3" key="1">
    <citation type="journal article" date="2015" name="Genome Biol. Evol.">
        <title>Comparative Genomics of a Bacterivorous Green Alga Reveals Evolutionary Causalities and Consequences of Phago-Mixotrophic Mode of Nutrition.</title>
        <authorList>
            <person name="Burns J.A."/>
            <person name="Paasch A."/>
            <person name="Narechania A."/>
            <person name="Kim E."/>
        </authorList>
    </citation>
    <scope>NUCLEOTIDE SEQUENCE [LARGE SCALE GENOMIC DNA]</scope>
    <source>
        <strain evidence="2 3">PLY_AMNH</strain>
    </source>
</reference>
<dbReference type="Proteomes" id="UP001190700">
    <property type="component" value="Unassembled WGS sequence"/>
</dbReference>
<protein>
    <submittedName>
        <fullName evidence="2">Uncharacterized protein</fullName>
    </submittedName>
</protein>
<sequence>MALGEATAGTQKRKAASRIMKIGTVESLIQLEKMVDAAKQILQPSVQRIYGHLTNILGALDLLAPYKIPKITLEGWTIQELISAEAQLKVLQTFGANLEQQSKLEREEVESWKTAHAQLKAEADAATARADRLAVEVVMLNGTIDKMRMIQAEAEAAGAGGNAGGMLEKQIALEKELAARDAKIDSLKRNVVAQEEALYMLGQEKEKVDRSLNLAKEKIENLKEQLLVAREQIKARPALDAEAMQKKMDKLKAKNAKLKENQNKHEVRVEAMKAQIQALLKERADLTEQVKSLVMKSSYGVQDKGGGS</sequence>
<feature type="coiled-coil region" evidence="1">
    <location>
        <begin position="109"/>
        <end position="136"/>
    </location>
</feature>
<keyword evidence="3" id="KW-1185">Reference proteome</keyword>
<proteinExistence type="predicted"/>
<comment type="caution">
    <text evidence="2">The sequence shown here is derived from an EMBL/GenBank/DDBJ whole genome shotgun (WGS) entry which is preliminary data.</text>
</comment>
<accession>A0AAE0FL26</accession>
<evidence type="ECO:0000313" key="2">
    <source>
        <dbReference type="EMBL" id="KAK3261657.1"/>
    </source>
</evidence>
<evidence type="ECO:0000256" key="1">
    <source>
        <dbReference type="SAM" id="Coils"/>
    </source>
</evidence>
<gene>
    <name evidence="2" type="ORF">CYMTET_29451</name>
</gene>
<keyword evidence="1" id="KW-0175">Coiled coil</keyword>
<feature type="coiled-coil region" evidence="1">
    <location>
        <begin position="205"/>
        <end position="296"/>
    </location>
</feature>
<name>A0AAE0FL26_9CHLO</name>